<evidence type="ECO:0000256" key="1">
    <source>
        <dbReference type="SAM" id="MobiDB-lite"/>
    </source>
</evidence>
<sequence>MATASTALGRRPARLDGQVLVHASTYGNVGTSSRQKVVPLRNVTRAGSFSRVLLHNNFLSQKHSEAGSNAKKRTSRKLCPAQYLGIRAAASATHEGNAGDDRKTLFSFQGFSSEGGHDKAGMQHARGSADDQTQAWDVLGNGKKQNAGRRTSADVASGSADVSKDQPAQQRERMQKKGDEEGWGEREAAWQRMKVPRLTAVGTPYPSTWMRLFQIVRSQPKRLFHIVRVHPEEREGGKTERTGGDGDAQRRDGDQRNKGKGDDSRKEGRGDGEKQGRRVALKERGNEQDPWAGDERKEKQGIGDGRIEIRGEQKEEKGHEQHKKRDEQEGGIGDGREIRGDEQRGVEPDEEAKKAVHVAGLEKDRQEERVEKRVRARKAEKKAKEEETLSPHSHPVSDWSTQEVVTWAADQGFLTTKVDVHRFLKAKIAGADLPYWTSEDFEEIGLPKGPAKRLVRAINELAVRRTIRVQFPFDCVPAGEEEADVTDEEKSDASPDAILTAEVTVRDDDELTEFLGEMCALGLVRIRDESATSAAEESATSAGEQGEHDAPSASAGAVRLARSIWDLENGGLYWPFYAD</sequence>
<accession>A0A1Y1IEL4</accession>
<dbReference type="OrthoDB" id="2419124at2759"/>
<dbReference type="InterPro" id="IPR013761">
    <property type="entry name" value="SAM/pointed_sf"/>
</dbReference>
<feature type="compositionally biased region" description="Low complexity" evidence="1">
    <location>
        <begin position="532"/>
        <end position="544"/>
    </location>
</feature>
<feature type="domain" description="SAM" evidence="2">
    <location>
        <begin position="399"/>
        <end position="446"/>
    </location>
</feature>
<feature type="region of interest" description="Disordered" evidence="1">
    <location>
        <begin position="108"/>
        <end position="188"/>
    </location>
</feature>
<organism evidence="3 4">
    <name type="scientific">Klebsormidium nitens</name>
    <name type="common">Green alga</name>
    <name type="synonym">Ulothrix nitens</name>
    <dbReference type="NCBI Taxonomy" id="105231"/>
    <lineage>
        <taxon>Eukaryota</taxon>
        <taxon>Viridiplantae</taxon>
        <taxon>Streptophyta</taxon>
        <taxon>Klebsormidiophyceae</taxon>
        <taxon>Klebsormidiales</taxon>
        <taxon>Klebsormidiaceae</taxon>
        <taxon>Klebsormidium</taxon>
    </lineage>
</organism>
<dbReference type="Proteomes" id="UP000054558">
    <property type="component" value="Unassembled WGS sequence"/>
</dbReference>
<protein>
    <recommendedName>
        <fullName evidence="2">SAM domain-containing protein</fullName>
    </recommendedName>
</protein>
<evidence type="ECO:0000313" key="3">
    <source>
        <dbReference type="EMBL" id="GAQ89385.1"/>
    </source>
</evidence>
<gene>
    <name evidence="3" type="ORF">KFL_005160060</name>
</gene>
<feature type="region of interest" description="Disordered" evidence="1">
    <location>
        <begin position="228"/>
        <end position="397"/>
    </location>
</feature>
<evidence type="ECO:0000259" key="2">
    <source>
        <dbReference type="PROSITE" id="PS50105"/>
    </source>
</evidence>
<feature type="region of interest" description="Disordered" evidence="1">
    <location>
        <begin position="532"/>
        <end position="553"/>
    </location>
</feature>
<name>A0A1Y1IEL4_KLENI</name>
<dbReference type="AlphaFoldDB" id="A0A1Y1IEL4"/>
<dbReference type="Gene3D" id="1.10.150.50">
    <property type="entry name" value="Transcription Factor, Ets-1"/>
    <property type="match status" value="1"/>
</dbReference>
<feature type="compositionally biased region" description="Basic and acidic residues" evidence="1">
    <location>
        <begin position="229"/>
        <end position="373"/>
    </location>
</feature>
<dbReference type="SMART" id="SM00454">
    <property type="entry name" value="SAM"/>
    <property type="match status" value="1"/>
</dbReference>
<dbReference type="SUPFAM" id="SSF47769">
    <property type="entry name" value="SAM/Pointed domain"/>
    <property type="match status" value="1"/>
</dbReference>
<dbReference type="PROSITE" id="PS50105">
    <property type="entry name" value="SAM_DOMAIN"/>
    <property type="match status" value="1"/>
</dbReference>
<keyword evidence="4" id="KW-1185">Reference proteome</keyword>
<evidence type="ECO:0000313" key="4">
    <source>
        <dbReference type="Proteomes" id="UP000054558"/>
    </source>
</evidence>
<dbReference type="EMBL" id="DF237465">
    <property type="protein sequence ID" value="GAQ89385.1"/>
    <property type="molecule type" value="Genomic_DNA"/>
</dbReference>
<reference evidence="3 4" key="1">
    <citation type="journal article" date="2014" name="Nat. Commun.">
        <title>Klebsormidium flaccidum genome reveals primary factors for plant terrestrial adaptation.</title>
        <authorList>
            <person name="Hori K."/>
            <person name="Maruyama F."/>
            <person name="Fujisawa T."/>
            <person name="Togashi T."/>
            <person name="Yamamoto N."/>
            <person name="Seo M."/>
            <person name="Sato S."/>
            <person name="Yamada T."/>
            <person name="Mori H."/>
            <person name="Tajima N."/>
            <person name="Moriyama T."/>
            <person name="Ikeuchi M."/>
            <person name="Watanabe M."/>
            <person name="Wada H."/>
            <person name="Kobayashi K."/>
            <person name="Saito M."/>
            <person name="Masuda T."/>
            <person name="Sasaki-Sekimoto Y."/>
            <person name="Mashiguchi K."/>
            <person name="Awai K."/>
            <person name="Shimojima M."/>
            <person name="Masuda S."/>
            <person name="Iwai M."/>
            <person name="Nobusawa T."/>
            <person name="Narise T."/>
            <person name="Kondo S."/>
            <person name="Saito H."/>
            <person name="Sato R."/>
            <person name="Murakawa M."/>
            <person name="Ihara Y."/>
            <person name="Oshima-Yamada Y."/>
            <person name="Ohtaka K."/>
            <person name="Satoh M."/>
            <person name="Sonobe K."/>
            <person name="Ishii M."/>
            <person name="Ohtani R."/>
            <person name="Kanamori-Sato M."/>
            <person name="Honoki R."/>
            <person name="Miyazaki D."/>
            <person name="Mochizuki H."/>
            <person name="Umetsu J."/>
            <person name="Higashi K."/>
            <person name="Shibata D."/>
            <person name="Kamiya Y."/>
            <person name="Sato N."/>
            <person name="Nakamura Y."/>
            <person name="Tabata S."/>
            <person name="Ida S."/>
            <person name="Kurokawa K."/>
            <person name="Ohta H."/>
        </authorList>
    </citation>
    <scope>NUCLEOTIDE SEQUENCE [LARGE SCALE GENOMIC DNA]</scope>
    <source>
        <strain evidence="3 4">NIES-2285</strain>
    </source>
</reference>
<dbReference type="InterPro" id="IPR001660">
    <property type="entry name" value="SAM"/>
</dbReference>
<proteinExistence type="predicted"/>
<feature type="compositionally biased region" description="Basic and acidic residues" evidence="1">
    <location>
        <begin position="170"/>
        <end position="188"/>
    </location>
</feature>